<dbReference type="Gene3D" id="2.60.40.640">
    <property type="match status" value="1"/>
</dbReference>
<sequence>MAAPECTNRSDSAPVYSALAADGERILELQSSQPVPSANLPDQGLIEGVVSVTTLEYVKSVAVKVEATVKAFFMERGVPGRHTEAVLFQRSVILYQNDSGSSATTLEYPFSITLPESCDKSTILLPPSYTSSIPGVSAEVRYHIHVDMSRSGLERRDSLVVPILYLPRSYTPPNTQSLPLYGDQISLSSVVQEGQSDAPPSTDIQAKVALPSSLVVASGDRIPFTITIYSQSQALAALYTEMVLQLVKVTRIKALQKTICKEEILASGETHAPDDLGNGLRILRGEVGTGLPGAELAWSAAEAIGVLYLIRLSIKPPSSAVALSTNLPTFEHMVPVVIMTHRYNPDVDTSLPALGIIGINSN</sequence>
<evidence type="ECO:0000313" key="2">
    <source>
        <dbReference type="Proteomes" id="UP000663861"/>
    </source>
</evidence>
<dbReference type="Proteomes" id="UP000663861">
    <property type="component" value="Unassembled WGS sequence"/>
</dbReference>
<name>A0A8H3B3N1_9AGAM</name>
<evidence type="ECO:0000313" key="1">
    <source>
        <dbReference type="EMBL" id="CAE6446712.1"/>
    </source>
</evidence>
<gene>
    <name evidence="1" type="ORF">RDB_LOCUS48993</name>
</gene>
<organism evidence="1 2">
    <name type="scientific">Rhizoctonia solani</name>
    <dbReference type="NCBI Taxonomy" id="456999"/>
    <lineage>
        <taxon>Eukaryota</taxon>
        <taxon>Fungi</taxon>
        <taxon>Dikarya</taxon>
        <taxon>Basidiomycota</taxon>
        <taxon>Agaricomycotina</taxon>
        <taxon>Agaricomycetes</taxon>
        <taxon>Cantharellales</taxon>
        <taxon>Ceratobasidiaceae</taxon>
        <taxon>Rhizoctonia</taxon>
    </lineage>
</organism>
<dbReference type="EMBL" id="CAJMWY010000774">
    <property type="protein sequence ID" value="CAE6446712.1"/>
    <property type="molecule type" value="Genomic_DNA"/>
</dbReference>
<dbReference type="AlphaFoldDB" id="A0A8H3B3N1"/>
<dbReference type="InterPro" id="IPR014752">
    <property type="entry name" value="Arrestin-like_C"/>
</dbReference>
<accession>A0A8H3B3N1</accession>
<reference evidence="1" key="1">
    <citation type="submission" date="2021-01" db="EMBL/GenBank/DDBJ databases">
        <authorList>
            <person name="Kaushik A."/>
        </authorList>
    </citation>
    <scope>NUCLEOTIDE SEQUENCE</scope>
    <source>
        <strain evidence="1">AG4-RS23</strain>
    </source>
</reference>
<proteinExistence type="predicted"/>
<comment type="caution">
    <text evidence="1">The sequence shown here is derived from an EMBL/GenBank/DDBJ whole genome shotgun (WGS) entry which is preliminary data.</text>
</comment>
<protein>
    <submittedName>
        <fullName evidence="1">Uncharacterized protein</fullName>
    </submittedName>
</protein>